<dbReference type="PROSITE" id="PS00211">
    <property type="entry name" value="ABC_TRANSPORTER_1"/>
    <property type="match status" value="1"/>
</dbReference>
<dbReference type="GO" id="GO:0005524">
    <property type="term" value="F:ATP binding"/>
    <property type="evidence" value="ECO:0007669"/>
    <property type="project" value="UniProtKB-KW"/>
</dbReference>
<evidence type="ECO:0000259" key="4">
    <source>
        <dbReference type="PROSITE" id="PS50893"/>
    </source>
</evidence>
<dbReference type="InterPro" id="IPR003593">
    <property type="entry name" value="AAA+_ATPase"/>
</dbReference>
<dbReference type="Proteomes" id="UP000478837">
    <property type="component" value="Unassembled WGS sequence"/>
</dbReference>
<proteinExistence type="predicted"/>
<evidence type="ECO:0000256" key="1">
    <source>
        <dbReference type="ARBA" id="ARBA00022448"/>
    </source>
</evidence>
<dbReference type="PANTHER" id="PTHR42781">
    <property type="entry name" value="SPERMIDINE/PUTRESCINE IMPORT ATP-BINDING PROTEIN POTA"/>
    <property type="match status" value="1"/>
</dbReference>
<dbReference type="AlphaFoldDB" id="A0A6L9MVU7"/>
<evidence type="ECO:0000313" key="5">
    <source>
        <dbReference type="EMBL" id="NDW22332.1"/>
    </source>
</evidence>
<evidence type="ECO:0000313" key="6">
    <source>
        <dbReference type="Proteomes" id="UP000478837"/>
    </source>
</evidence>
<reference evidence="5 6" key="1">
    <citation type="submission" date="2020-01" db="EMBL/GenBank/DDBJ databases">
        <title>Genomes of bacteria type strains.</title>
        <authorList>
            <person name="Chen J."/>
            <person name="Zhu S."/>
            <person name="Yang J."/>
        </authorList>
    </citation>
    <scope>NUCLEOTIDE SEQUENCE [LARGE SCALE GENOMIC DNA]</scope>
    <source>
        <strain evidence="5 6">LMG 22958</strain>
    </source>
</reference>
<dbReference type="EMBL" id="JAAAWP010000007">
    <property type="protein sequence ID" value="NDW22332.1"/>
    <property type="molecule type" value="Genomic_DNA"/>
</dbReference>
<dbReference type="InterPro" id="IPR017871">
    <property type="entry name" value="ABC_transporter-like_CS"/>
</dbReference>
<feature type="domain" description="ABC transporter" evidence="4">
    <location>
        <begin position="2"/>
        <end position="196"/>
    </location>
</feature>
<evidence type="ECO:0000256" key="3">
    <source>
        <dbReference type="ARBA" id="ARBA00022840"/>
    </source>
</evidence>
<gene>
    <name evidence="5" type="ORF">GTW09_12425</name>
</gene>
<sequence>MLSLDATVNKGEVLSVMGPSGSGKSTLLQAIAGHLATPFSMTGKILIDNQSIDDKPPHLRGIGIMFQDALLFEHMTVEQNIIFAMPKTKRYSVSKKRESVSNMLEAVGLEGMQNRAVTTLSGGQQARISLLRSLAAEPRAVLLDEPFSKLDTALRDQIRTWTLEQLRCRGIPALLVTHDSDDAVAAGGQTFELLPC</sequence>
<dbReference type="InterPro" id="IPR003439">
    <property type="entry name" value="ABC_transporter-like_ATP-bd"/>
</dbReference>
<dbReference type="PROSITE" id="PS50893">
    <property type="entry name" value="ABC_TRANSPORTER_2"/>
    <property type="match status" value="1"/>
</dbReference>
<keyword evidence="3 5" id="KW-0067">ATP-binding</keyword>
<accession>A0A6L9MVU7</accession>
<dbReference type="InterPro" id="IPR050093">
    <property type="entry name" value="ABC_SmlMolc_Importer"/>
</dbReference>
<dbReference type="InterPro" id="IPR027417">
    <property type="entry name" value="P-loop_NTPase"/>
</dbReference>
<evidence type="ECO:0000256" key="2">
    <source>
        <dbReference type="ARBA" id="ARBA00022741"/>
    </source>
</evidence>
<organism evidence="5 6">
    <name type="scientific">Alteromonas hispanica</name>
    <dbReference type="NCBI Taxonomy" id="315421"/>
    <lineage>
        <taxon>Bacteria</taxon>
        <taxon>Pseudomonadati</taxon>
        <taxon>Pseudomonadota</taxon>
        <taxon>Gammaproteobacteria</taxon>
        <taxon>Alteromonadales</taxon>
        <taxon>Alteromonadaceae</taxon>
        <taxon>Alteromonas/Salinimonas group</taxon>
        <taxon>Alteromonas</taxon>
    </lineage>
</organism>
<dbReference type="Pfam" id="PF00005">
    <property type="entry name" value="ABC_tran"/>
    <property type="match status" value="1"/>
</dbReference>
<keyword evidence="2" id="KW-0547">Nucleotide-binding</keyword>
<dbReference type="Gene3D" id="3.40.50.300">
    <property type="entry name" value="P-loop containing nucleotide triphosphate hydrolases"/>
    <property type="match status" value="1"/>
</dbReference>
<keyword evidence="6" id="KW-1185">Reference proteome</keyword>
<dbReference type="GO" id="GO:0016887">
    <property type="term" value="F:ATP hydrolysis activity"/>
    <property type="evidence" value="ECO:0007669"/>
    <property type="project" value="InterPro"/>
</dbReference>
<comment type="caution">
    <text evidence="5">The sequence shown here is derived from an EMBL/GenBank/DDBJ whole genome shotgun (WGS) entry which is preliminary data.</text>
</comment>
<dbReference type="SUPFAM" id="SSF52540">
    <property type="entry name" value="P-loop containing nucleoside triphosphate hydrolases"/>
    <property type="match status" value="1"/>
</dbReference>
<dbReference type="PANTHER" id="PTHR42781:SF4">
    <property type="entry name" value="SPERMIDINE_PUTRESCINE IMPORT ATP-BINDING PROTEIN POTA"/>
    <property type="match status" value="1"/>
</dbReference>
<dbReference type="SMART" id="SM00382">
    <property type="entry name" value="AAA"/>
    <property type="match status" value="1"/>
</dbReference>
<keyword evidence="1" id="KW-0813">Transport</keyword>
<name>A0A6L9MVU7_9ALTE</name>
<protein>
    <submittedName>
        <fullName evidence="5">ATP-binding cassette domain-containing protein</fullName>
    </submittedName>
</protein>